<gene>
    <name evidence="6" type="ORF">UX01_C0001G0142</name>
</gene>
<feature type="domain" description="Peptidase S1" evidence="5">
    <location>
        <begin position="59"/>
        <end position="216"/>
    </location>
</feature>
<dbReference type="EMBL" id="LCKO01000001">
    <property type="protein sequence ID" value="KKU01298.1"/>
    <property type="molecule type" value="Genomic_DNA"/>
</dbReference>
<keyword evidence="1 4" id="KW-0645">Protease</keyword>
<dbReference type="GO" id="GO:0006508">
    <property type="term" value="P:proteolysis"/>
    <property type="evidence" value="ECO:0007669"/>
    <property type="project" value="UniProtKB-KW"/>
</dbReference>
<dbReference type="Pfam" id="PF00089">
    <property type="entry name" value="Trypsin"/>
    <property type="match status" value="1"/>
</dbReference>
<proteinExistence type="inferred from homology"/>
<dbReference type="Proteomes" id="UP000034078">
    <property type="component" value="Unassembled WGS sequence"/>
</dbReference>
<dbReference type="GO" id="GO:0004252">
    <property type="term" value="F:serine-type endopeptidase activity"/>
    <property type="evidence" value="ECO:0007669"/>
    <property type="project" value="InterPro"/>
</dbReference>
<evidence type="ECO:0000313" key="6">
    <source>
        <dbReference type="EMBL" id="KKU01298.1"/>
    </source>
</evidence>
<sequence>MKKTNLLVISAILAVLWVVINDNVVYWFESARFSNPCEDFASSVATWRQQEDGLYVLGNGVYIGNSVVLTNKHLADKDVSFKTILGFVSDVKVLKVIIHPDLDLAILILSKPLPLPVAILSEGRLENNQPPYVVSGLRNGLNSVKYVGSRFEVVNMDELLSQHEPKTMIVFHNGATSAGDSGGSLLDKNCRLIGLVSGGNHSFIGKLRPSSFYINLMNKDTLDWIIKSSG</sequence>
<dbReference type="InterPro" id="IPR001254">
    <property type="entry name" value="Trypsin_dom"/>
</dbReference>
<comment type="caution">
    <text evidence="6">The sequence shown here is derived from an EMBL/GenBank/DDBJ whole genome shotgun (WGS) entry which is preliminary data.</text>
</comment>
<name>A0A837IG70_9BACT</name>
<evidence type="ECO:0000313" key="7">
    <source>
        <dbReference type="Proteomes" id="UP000034078"/>
    </source>
</evidence>
<comment type="similarity">
    <text evidence="4">Belongs to the peptidase S1B family.</text>
</comment>
<dbReference type="PRINTS" id="PR00839">
    <property type="entry name" value="V8PROTEASE"/>
</dbReference>
<dbReference type="InterPro" id="IPR008256">
    <property type="entry name" value="Peptidase_S1B"/>
</dbReference>
<protein>
    <recommendedName>
        <fullName evidence="4">Serine protease</fullName>
        <ecNumber evidence="4">3.4.21.-</ecNumber>
    </recommendedName>
</protein>
<dbReference type="SUPFAM" id="SSF50494">
    <property type="entry name" value="Trypsin-like serine proteases"/>
    <property type="match status" value="1"/>
</dbReference>
<accession>A0A837IG70</accession>
<keyword evidence="3 4" id="KW-0720">Serine protease</keyword>
<organism evidence="6 7">
    <name type="scientific">Candidatus Collierbacteria bacterium GW2011_GWB2_45_17</name>
    <dbReference type="NCBI Taxonomy" id="1618388"/>
    <lineage>
        <taxon>Bacteria</taxon>
        <taxon>Candidatus Collieribacteriota</taxon>
    </lineage>
</organism>
<evidence type="ECO:0000256" key="2">
    <source>
        <dbReference type="ARBA" id="ARBA00022801"/>
    </source>
</evidence>
<evidence type="ECO:0000259" key="5">
    <source>
        <dbReference type="Pfam" id="PF00089"/>
    </source>
</evidence>
<dbReference type="InterPro" id="IPR009003">
    <property type="entry name" value="Peptidase_S1_PA"/>
</dbReference>
<evidence type="ECO:0000256" key="3">
    <source>
        <dbReference type="ARBA" id="ARBA00022825"/>
    </source>
</evidence>
<evidence type="ECO:0000256" key="1">
    <source>
        <dbReference type="ARBA" id="ARBA00022670"/>
    </source>
</evidence>
<keyword evidence="2 4" id="KW-0378">Hydrolase</keyword>
<dbReference type="PROSITE" id="PS00135">
    <property type="entry name" value="TRYPSIN_SER"/>
    <property type="match status" value="1"/>
</dbReference>
<dbReference type="AlphaFoldDB" id="A0A837IG70"/>
<dbReference type="Gene3D" id="2.40.10.120">
    <property type="match status" value="1"/>
</dbReference>
<evidence type="ECO:0000256" key="4">
    <source>
        <dbReference type="RuleBase" id="RU004296"/>
    </source>
</evidence>
<dbReference type="EC" id="3.4.21.-" evidence="4"/>
<reference evidence="6 7" key="1">
    <citation type="journal article" date="2015" name="Nature">
        <title>rRNA introns, odd ribosomes, and small enigmatic genomes across a large radiation of phyla.</title>
        <authorList>
            <person name="Brown C.T."/>
            <person name="Hug L.A."/>
            <person name="Thomas B.C."/>
            <person name="Sharon I."/>
            <person name="Castelle C.J."/>
            <person name="Singh A."/>
            <person name="Wilkins M.J."/>
            <person name="Williams K.H."/>
            <person name="Banfield J.F."/>
        </authorList>
    </citation>
    <scope>NUCLEOTIDE SEQUENCE [LARGE SCALE GENOMIC DNA]</scope>
</reference>
<dbReference type="InterPro" id="IPR033116">
    <property type="entry name" value="TRYPSIN_SER"/>
</dbReference>